<name>A0ABS1QNT2_9GAMM</name>
<proteinExistence type="inferred from homology"/>
<dbReference type="PANTHER" id="PTHR35936:SF19">
    <property type="entry name" value="AMINO-ACID-BINDING PROTEIN YXEM-RELATED"/>
    <property type="match status" value="1"/>
</dbReference>
<dbReference type="PANTHER" id="PTHR35936">
    <property type="entry name" value="MEMBRANE-BOUND LYTIC MUREIN TRANSGLYCOSYLASE F"/>
    <property type="match status" value="1"/>
</dbReference>
<dbReference type="PROSITE" id="PS01039">
    <property type="entry name" value="SBP_BACTERIAL_3"/>
    <property type="match status" value="1"/>
</dbReference>
<evidence type="ECO:0000256" key="5">
    <source>
        <dbReference type="SAM" id="SignalP"/>
    </source>
</evidence>
<feature type="domain" description="Solute-binding protein family 3/N-terminal" evidence="6">
    <location>
        <begin position="26"/>
        <end position="251"/>
    </location>
</feature>
<evidence type="ECO:0000313" key="8">
    <source>
        <dbReference type="Proteomes" id="UP000638570"/>
    </source>
</evidence>
<evidence type="ECO:0000259" key="6">
    <source>
        <dbReference type="SMART" id="SM00062"/>
    </source>
</evidence>
<sequence length="253" mass="28241">MRKLALPLLAWCWLALAVAFPVLADRLVVATEGAYPPFNYHDEQGRLTGFDVDIALALCQAMAAECELVAEEWDRLLDGLEQGRFDLVVASMAKTPARAERADFSDYYYRTHSMFVGLANTYDDAAPDTLNNQRIATGVGTIQADFLQRRYRNSHIMLAPNQEEALARLVEGKVDLVLSDSINLLNFLQSPAGSPFDYVGEPLADGILQAEARIAVAKGRQELLERINQAITTIRLNGSYDHINRRYIPFSVY</sequence>
<dbReference type="InterPro" id="IPR001638">
    <property type="entry name" value="Solute-binding_3/MltF_N"/>
</dbReference>
<evidence type="ECO:0000313" key="7">
    <source>
        <dbReference type="EMBL" id="MBL1376511.1"/>
    </source>
</evidence>
<comment type="subcellular location">
    <subcellularLocation>
        <location evidence="1">Cell envelope</location>
    </subcellularLocation>
</comment>
<evidence type="ECO:0000256" key="1">
    <source>
        <dbReference type="ARBA" id="ARBA00004196"/>
    </source>
</evidence>
<dbReference type="RefSeq" id="WP_202082471.1">
    <property type="nucleotide sequence ID" value="NZ_JAERTZ010000012.1"/>
</dbReference>
<feature type="chain" id="PRO_5046227438" evidence="5">
    <location>
        <begin position="25"/>
        <end position="253"/>
    </location>
</feature>
<evidence type="ECO:0000256" key="3">
    <source>
        <dbReference type="ARBA" id="ARBA00022729"/>
    </source>
</evidence>
<dbReference type="SUPFAM" id="SSF53850">
    <property type="entry name" value="Periplasmic binding protein-like II"/>
    <property type="match status" value="1"/>
</dbReference>
<dbReference type="EMBL" id="JAERTZ010000012">
    <property type="protein sequence ID" value="MBL1376511.1"/>
    <property type="molecule type" value="Genomic_DNA"/>
</dbReference>
<reference evidence="8" key="1">
    <citation type="submission" date="2021-01" db="EMBL/GenBank/DDBJ databases">
        <title>Genome public.</title>
        <authorList>
            <person name="Liu C."/>
            <person name="Sun Q."/>
        </authorList>
    </citation>
    <scope>NUCLEOTIDE SEQUENCE [LARGE SCALE GENOMIC DNA]</scope>
    <source>
        <strain evidence="8">CGMCC 1.18722</strain>
    </source>
</reference>
<dbReference type="Proteomes" id="UP000638570">
    <property type="component" value="Unassembled WGS sequence"/>
</dbReference>
<comment type="caution">
    <text evidence="7">The sequence shown here is derived from an EMBL/GenBank/DDBJ whole genome shotgun (WGS) entry which is preliminary data.</text>
</comment>
<evidence type="ECO:0000256" key="4">
    <source>
        <dbReference type="RuleBase" id="RU003744"/>
    </source>
</evidence>
<comment type="similarity">
    <text evidence="2 4">Belongs to the bacterial solute-binding protein 3 family.</text>
</comment>
<accession>A0ABS1QNT2</accession>
<gene>
    <name evidence="7" type="ORF">JKV55_04065</name>
</gene>
<keyword evidence="8" id="KW-1185">Reference proteome</keyword>
<dbReference type="InterPro" id="IPR018313">
    <property type="entry name" value="SBP_3_CS"/>
</dbReference>
<dbReference type="Pfam" id="PF00497">
    <property type="entry name" value="SBP_bac_3"/>
    <property type="match status" value="1"/>
</dbReference>
<protein>
    <submittedName>
        <fullName evidence="7">Transporter substrate-binding domain-containing protein</fullName>
    </submittedName>
</protein>
<feature type="signal peptide" evidence="5">
    <location>
        <begin position="1"/>
        <end position="24"/>
    </location>
</feature>
<keyword evidence="3 5" id="KW-0732">Signal</keyword>
<dbReference type="Gene3D" id="3.40.190.10">
    <property type="entry name" value="Periplasmic binding protein-like II"/>
    <property type="match status" value="2"/>
</dbReference>
<evidence type="ECO:0000256" key="2">
    <source>
        <dbReference type="ARBA" id="ARBA00010333"/>
    </source>
</evidence>
<organism evidence="7 8">
    <name type="scientific">Zobellella iuensis</name>
    <dbReference type="NCBI Taxonomy" id="2803811"/>
    <lineage>
        <taxon>Bacteria</taxon>
        <taxon>Pseudomonadati</taxon>
        <taxon>Pseudomonadota</taxon>
        <taxon>Gammaproteobacteria</taxon>
        <taxon>Aeromonadales</taxon>
        <taxon>Aeromonadaceae</taxon>
        <taxon>Zobellella</taxon>
    </lineage>
</organism>
<dbReference type="SMART" id="SM00062">
    <property type="entry name" value="PBPb"/>
    <property type="match status" value="1"/>
</dbReference>